<dbReference type="InterPro" id="IPR022751">
    <property type="entry name" value="Alpha_mannosyltransferase"/>
</dbReference>
<dbReference type="PANTHER" id="PTHR31646:SF1">
    <property type="entry name" value="ALPHA-1,2-MANNOSYLTRANSFERASE MNN2"/>
    <property type="match status" value="1"/>
</dbReference>
<evidence type="ECO:0000313" key="13">
    <source>
        <dbReference type="Proteomes" id="UP001274830"/>
    </source>
</evidence>
<evidence type="ECO:0000256" key="5">
    <source>
        <dbReference type="ARBA" id="ARBA00022692"/>
    </source>
</evidence>
<evidence type="ECO:0000256" key="8">
    <source>
        <dbReference type="ARBA" id="ARBA00023034"/>
    </source>
</evidence>
<reference evidence="12" key="1">
    <citation type="submission" date="2023-07" db="EMBL/GenBank/DDBJ databases">
        <title>Black Yeasts Isolated from many extreme environments.</title>
        <authorList>
            <person name="Coleine C."/>
            <person name="Stajich J.E."/>
            <person name="Selbmann L."/>
        </authorList>
    </citation>
    <scope>NUCLEOTIDE SEQUENCE</scope>
    <source>
        <strain evidence="12">CCFEE 5485</strain>
    </source>
</reference>
<evidence type="ECO:0000256" key="9">
    <source>
        <dbReference type="ARBA" id="ARBA00023136"/>
    </source>
</evidence>
<dbReference type="AlphaFoldDB" id="A0AAE0WIN0"/>
<evidence type="ECO:0000256" key="10">
    <source>
        <dbReference type="SAM" id="MobiDB-lite"/>
    </source>
</evidence>
<evidence type="ECO:0000256" key="3">
    <source>
        <dbReference type="ARBA" id="ARBA00009105"/>
    </source>
</evidence>
<evidence type="ECO:0000256" key="6">
    <source>
        <dbReference type="ARBA" id="ARBA00022968"/>
    </source>
</evidence>
<feature type="compositionally biased region" description="Low complexity" evidence="10">
    <location>
        <begin position="13"/>
        <end position="22"/>
    </location>
</feature>
<comment type="pathway">
    <text evidence="2">Protein modification; protein glycosylation.</text>
</comment>
<evidence type="ECO:0000256" key="7">
    <source>
        <dbReference type="ARBA" id="ARBA00022989"/>
    </source>
</evidence>
<proteinExistence type="inferred from homology"/>
<keyword evidence="5 11" id="KW-0812">Transmembrane</keyword>
<keyword evidence="13" id="KW-1185">Reference proteome</keyword>
<keyword evidence="4" id="KW-0808">Transferase</keyword>
<dbReference type="Pfam" id="PF11051">
    <property type="entry name" value="Mannosyl_trans3"/>
    <property type="match status" value="2"/>
</dbReference>
<comment type="similarity">
    <text evidence="3">Belongs to the MNN1/MNT family.</text>
</comment>
<protein>
    <submittedName>
        <fullName evidence="12">Uncharacterized protein</fullName>
    </submittedName>
</protein>
<comment type="caution">
    <text evidence="12">The sequence shown here is derived from an EMBL/GenBank/DDBJ whole genome shotgun (WGS) entry which is preliminary data.</text>
</comment>
<keyword evidence="7 11" id="KW-1133">Transmembrane helix</keyword>
<keyword evidence="9 11" id="KW-0472">Membrane</keyword>
<evidence type="ECO:0000313" key="12">
    <source>
        <dbReference type="EMBL" id="KAK3671231.1"/>
    </source>
</evidence>
<feature type="region of interest" description="Disordered" evidence="10">
    <location>
        <begin position="1"/>
        <end position="22"/>
    </location>
</feature>
<accession>A0AAE0WIN0</accession>
<dbReference type="InterPro" id="IPR029044">
    <property type="entry name" value="Nucleotide-diphossugar_trans"/>
</dbReference>
<dbReference type="PANTHER" id="PTHR31646">
    <property type="entry name" value="ALPHA-1,2-MANNOSYLTRANSFERASE MNN2"/>
    <property type="match status" value="1"/>
</dbReference>
<dbReference type="EMBL" id="JAUTXT010000045">
    <property type="protein sequence ID" value="KAK3671231.1"/>
    <property type="molecule type" value="Genomic_DNA"/>
</dbReference>
<sequence>MKDDEEGQAFLGSPSSNWQQSSRSVTEQSFAIATHYVDNVKDVYSRSRLNRYNVTRRQLLITLGCLFFGIILLTAFGRSGSVTGLVASSAAAGICSNARENPHSIKAPSRPNVARLTAVWPGVKHALEIGGKDLPSLDKPDYAFHPDGGPTIEDYRARTDDLSAEDALKIRQIHAKYIKAIPKYPKKTYKGRGIVMLAGGHYSEFAATSLGVLREIGSILPVEVWRRDEREEKHDGWCQEIENEGMACRRLSDYLDTDLIDIKGGYEMKVLCMLFSSFEEIVFIDADNMALQRPELLFDSQAYKDTGVVLWHDYWNYDNIDWLDYVIGVSDEKNENLWEHTTHESGEIVWNKKRNWDALMLAVYYNYFGPKLYYTLLNFNYAGWGDKDTFALAFRALKKPFHTVLAPPGDAWERGKVNTRRVGMLQMAPGSDPPVAAFLHVTTVKWSHRDFVCDGCLPIWHTESPGDPFISGWEDSNSELYPFLHSNLSIIEPEGLDKYMPTTPGTDVPLQLEAMLWRATEYAACRSPAWRHERTCAVARRYMMGTWGFTFAMKEKPGKNTTEMNGGLAWLPSMEAKTCLIDPPDL</sequence>
<dbReference type="Proteomes" id="UP001274830">
    <property type="component" value="Unassembled WGS sequence"/>
</dbReference>
<evidence type="ECO:0000256" key="1">
    <source>
        <dbReference type="ARBA" id="ARBA00004323"/>
    </source>
</evidence>
<keyword evidence="6" id="KW-0735">Signal-anchor</keyword>
<keyword evidence="8" id="KW-0333">Golgi apparatus</keyword>
<gene>
    <name evidence="12" type="ORF">LTR78_008866</name>
</gene>
<name>A0AAE0WIN0_9PEZI</name>
<dbReference type="GO" id="GO:0046354">
    <property type="term" value="P:mannan biosynthetic process"/>
    <property type="evidence" value="ECO:0007669"/>
    <property type="project" value="TreeGrafter"/>
</dbReference>
<organism evidence="12 13">
    <name type="scientific">Recurvomyces mirabilis</name>
    <dbReference type="NCBI Taxonomy" id="574656"/>
    <lineage>
        <taxon>Eukaryota</taxon>
        <taxon>Fungi</taxon>
        <taxon>Dikarya</taxon>
        <taxon>Ascomycota</taxon>
        <taxon>Pezizomycotina</taxon>
        <taxon>Dothideomycetes</taxon>
        <taxon>Dothideomycetidae</taxon>
        <taxon>Mycosphaerellales</taxon>
        <taxon>Teratosphaeriaceae</taxon>
        <taxon>Recurvomyces</taxon>
    </lineage>
</organism>
<dbReference type="GO" id="GO:0000139">
    <property type="term" value="C:Golgi membrane"/>
    <property type="evidence" value="ECO:0007669"/>
    <property type="project" value="UniProtKB-SubCell"/>
</dbReference>
<dbReference type="SUPFAM" id="SSF53448">
    <property type="entry name" value="Nucleotide-diphospho-sugar transferases"/>
    <property type="match status" value="1"/>
</dbReference>
<dbReference type="GO" id="GO:0000026">
    <property type="term" value="F:alpha-1,2-mannosyltransferase activity"/>
    <property type="evidence" value="ECO:0007669"/>
    <property type="project" value="TreeGrafter"/>
</dbReference>
<comment type="subcellular location">
    <subcellularLocation>
        <location evidence="1">Golgi apparatus membrane</location>
        <topology evidence="1">Single-pass type II membrane protein</topology>
    </subcellularLocation>
</comment>
<evidence type="ECO:0000256" key="2">
    <source>
        <dbReference type="ARBA" id="ARBA00004922"/>
    </source>
</evidence>
<evidence type="ECO:0000256" key="4">
    <source>
        <dbReference type="ARBA" id="ARBA00022679"/>
    </source>
</evidence>
<feature type="transmembrane region" description="Helical" evidence="11">
    <location>
        <begin position="59"/>
        <end position="77"/>
    </location>
</feature>
<evidence type="ECO:0000256" key="11">
    <source>
        <dbReference type="SAM" id="Phobius"/>
    </source>
</evidence>